<feature type="compositionally biased region" description="Polar residues" evidence="1">
    <location>
        <begin position="1"/>
        <end position="11"/>
    </location>
</feature>
<dbReference type="Proteomes" id="UP000005240">
    <property type="component" value="Unassembled WGS sequence"/>
</dbReference>
<reference evidence="2" key="2">
    <citation type="submission" date="2016-05" db="EMBL/GenBank/DDBJ databases">
        <title>Comparative analysis highlights variable genome content of wheat rusts and divergence of the mating loci.</title>
        <authorList>
            <person name="Cuomo C.A."/>
            <person name="Bakkeren G."/>
            <person name="Szabo L."/>
            <person name="Khalil H."/>
            <person name="Joly D."/>
            <person name="Goldberg J."/>
            <person name="Young S."/>
            <person name="Zeng Q."/>
            <person name="Fellers J."/>
        </authorList>
    </citation>
    <scope>NUCLEOTIDE SEQUENCE [LARGE SCALE GENOMIC DNA]</scope>
    <source>
        <strain evidence="2">1-1 BBBD Race 1</strain>
    </source>
</reference>
<dbReference type="AlphaFoldDB" id="A0A180G8F9"/>
<protein>
    <recommendedName>
        <fullName evidence="5">Retrotransposon gag domain-containing protein</fullName>
    </recommendedName>
</protein>
<dbReference type="EnsemblFungi" id="PTTG_29122-t43_1">
    <property type="protein sequence ID" value="PTTG_29122-t43_1-p1"/>
    <property type="gene ID" value="PTTG_29122"/>
</dbReference>
<evidence type="ECO:0000313" key="4">
    <source>
        <dbReference type="Proteomes" id="UP000005240"/>
    </source>
</evidence>
<feature type="region of interest" description="Disordered" evidence="1">
    <location>
        <begin position="421"/>
        <end position="440"/>
    </location>
</feature>
<dbReference type="OrthoDB" id="10567412at2759"/>
<feature type="region of interest" description="Disordered" evidence="1">
    <location>
        <begin position="1"/>
        <end position="20"/>
    </location>
</feature>
<dbReference type="EMBL" id="ADAS02000201">
    <property type="protein sequence ID" value="OAV88183.1"/>
    <property type="molecule type" value="Genomic_DNA"/>
</dbReference>
<gene>
    <name evidence="2" type="ORF">PTTG_29122</name>
</gene>
<evidence type="ECO:0008006" key="5">
    <source>
        <dbReference type="Google" id="ProtNLM"/>
    </source>
</evidence>
<name>A0A180G8F9_PUCT1</name>
<evidence type="ECO:0000256" key="1">
    <source>
        <dbReference type="SAM" id="MobiDB-lite"/>
    </source>
</evidence>
<feature type="compositionally biased region" description="Pro residues" evidence="1">
    <location>
        <begin position="151"/>
        <end position="164"/>
    </location>
</feature>
<feature type="region of interest" description="Disordered" evidence="1">
    <location>
        <begin position="510"/>
        <end position="533"/>
    </location>
</feature>
<feature type="region of interest" description="Disordered" evidence="1">
    <location>
        <begin position="26"/>
        <end position="169"/>
    </location>
</feature>
<organism evidence="2">
    <name type="scientific">Puccinia triticina (isolate 1-1 / race 1 (BBBD))</name>
    <name type="common">Brown leaf rust fungus</name>
    <dbReference type="NCBI Taxonomy" id="630390"/>
    <lineage>
        <taxon>Eukaryota</taxon>
        <taxon>Fungi</taxon>
        <taxon>Dikarya</taxon>
        <taxon>Basidiomycota</taxon>
        <taxon>Pucciniomycotina</taxon>
        <taxon>Pucciniomycetes</taxon>
        <taxon>Pucciniales</taxon>
        <taxon>Pucciniaceae</taxon>
        <taxon>Puccinia</taxon>
    </lineage>
</organism>
<reference evidence="3 4" key="3">
    <citation type="journal article" date="2017" name="G3 (Bethesda)">
        <title>Comparative analysis highlights variable genome content of wheat rusts and divergence of the mating loci.</title>
        <authorList>
            <person name="Cuomo C.A."/>
            <person name="Bakkeren G."/>
            <person name="Khalil H.B."/>
            <person name="Panwar V."/>
            <person name="Joly D."/>
            <person name="Linning R."/>
            <person name="Sakthikumar S."/>
            <person name="Song X."/>
            <person name="Adiconis X."/>
            <person name="Fan L."/>
            <person name="Goldberg J.M."/>
            <person name="Levin J.Z."/>
            <person name="Young S."/>
            <person name="Zeng Q."/>
            <person name="Anikster Y."/>
            <person name="Bruce M."/>
            <person name="Wang M."/>
            <person name="Yin C."/>
            <person name="McCallum B."/>
            <person name="Szabo L.J."/>
            <person name="Hulbert S."/>
            <person name="Chen X."/>
            <person name="Fellers J.P."/>
        </authorList>
    </citation>
    <scope>NUCLEOTIDE SEQUENCE</scope>
    <source>
        <strain evidence="3">isolate 1-1 / race 1 (BBBD)</strain>
        <strain evidence="4">Isolate 1-1 / race 1 (BBBD)</strain>
    </source>
</reference>
<accession>A0A180G8F9</accession>
<keyword evidence="4" id="KW-1185">Reference proteome</keyword>
<reference evidence="3" key="4">
    <citation type="submission" date="2025-05" db="UniProtKB">
        <authorList>
            <consortium name="EnsemblFungi"/>
        </authorList>
    </citation>
    <scope>IDENTIFICATION</scope>
    <source>
        <strain evidence="3">isolate 1-1 / race 1 (BBBD)</strain>
    </source>
</reference>
<evidence type="ECO:0000313" key="2">
    <source>
        <dbReference type="EMBL" id="OAV88183.1"/>
    </source>
</evidence>
<feature type="compositionally biased region" description="Polar residues" evidence="1">
    <location>
        <begin position="42"/>
        <end position="58"/>
    </location>
</feature>
<sequence>MSTRRTISSDQLIPITDPEEILRRARAEQRRAQQLAAASQQTLSTNDPPPANSTSSATEFDPPGHQATDGIFVGSEPAALPSGLHLSHAPYPSTPAAPELPDDHPSAPGLPEDQKVPGGTVDEMDPPLNPHIINPATDAKPPETDNHTRPSPFPRPNDPPPPPAASNSLSTRDCMKMLMSSQQASVLQAHADRMEYAARLTRAEESNAGRVACLEDALATLLKNRAHSSQPTAHPSDRVDHCKLNTSDAPKYTGPYMEIEPFLLWINGVEIFFTAKEITKDKDKILIVGRLISETNLLSFYQSQASLLLGRSWTVAKEELFDAALPSQWLTSLERQIRYLKMGESKTFAQYTTRARTLQRMVNFDGELLTNYKLAEGMTFGLPPELEHEVNKLDLLKRSEFQFKEFVQRTGNCYNALPKKTTQPRVGAPAATPQHSSNTNNVPREEYIWRIHSYLDSIGKCHHCKQYCGYAAGTCPGPVYRGPVEIPPNFIVPPKPADYVAPRAWTKAQAAGSKPGALQPGRPTGQPAGVAGVAKDAKTPVETPAILDKEFDFDKYHAAAVSTLTDIEASLANETDARALTAAAKAQTPGSVAEVLAMERLIFENGKDLVDSFPNFRATILDGVEGKFPSDNSDTEGGPYISSMLVDAYGVQFAQLGGSS</sequence>
<dbReference type="VEuPathDB" id="FungiDB:PTTG_29122"/>
<proteinExistence type="predicted"/>
<evidence type="ECO:0000313" key="3">
    <source>
        <dbReference type="EnsemblFungi" id="PTTG_29122-t43_1-p1"/>
    </source>
</evidence>
<feature type="compositionally biased region" description="Low complexity" evidence="1">
    <location>
        <begin position="32"/>
        <end position="41"/>
    </location>
</feature>
<reference evidence="2" key="1">
    <citation type="submission" date="2009-11" db="EMBL/GenBank/DDBJ databases">
        <authorList>
            <consortium name="The Broad Institute Genome Sequencing Platform"/>
            <person name="Ward D."/>
            <person name="Feldgarden M."/>
            <person name="Earl A."/>
            <person name="Young S.K."/>
            <person name="Zeng Q."/>
            <person name="Koehrsen M."/>
            <person name="Alvarado L."/>
            <person name="Berlin A."/>
            <person name="Bochicchio J."/>
            <person name="Borenstein D."/>
            <person name="Chapman S.B."/>
            <person name="Chen Z."/>
            <person name="Engels R."/>
            <person name="Freedman E."/>
            <person name="Gellesch M."/>
            <person name="Goldberg J."/>
            <person name="Griggs A."/>
            <person name="Gujja S."/>
            <person name="Heilman E."/>
            <person name="Heiman D."/>
            <person name="Hepburn T."/>
            <person name="Howarth C."/>
            <person name="Jen D."/>
            <person name="Larson L."/>
            <person name="Lewis B."/>
            <person name="Mehta T."/>
            <person name="Park D."/>
            <person name="Pearson M."/>
            <person name="Roberts A."/>
            <person name="Saif S."/>
            <person name="Shea T."/>
            <person name="Shenoy N."/>
            <person name="Sisk P."/>
            <person name="Stolte C."/>
            <person name="Sykes S."/>
            <person name="Thomson T."/>
            <person name="Walk T."/>
            <person name="White J."/>
            <person name="Yandava C."/>
            <person name="Izard J."/>
            <person name="Baranova O.V."/>
            <person name="Blanton J.M."/>
            <person name="Tanner A.C."/>
            <person name="Dewhirst F.E."/>
            <person name="Haas B."/>
            <person name="Nusbaum C."/>
            <person name="Birren B."/>
        </authorList>
    </citation>
    <scope>NUCLEOTIDE SEQUENCE [LARGE SCALE GENOMIC DNA]</scope>
    <source>
        <strain evidence="2">1-1 BBBD Race 1</strain>
    </source>
</reference>